<keyword evidence="17" id="KW-1185">Reference proteome</keyword>
<dbReference type="PANTHER" id="PTHR20905">
    <property type="entry name" value="N-ACETYLTRANSFERASE-RELATED"/>
    <property type="match status" value="1"/>
</dbReference>
<evidence type="ECO:0000256" key="12">
    <source>
        <dbReference type="ARBA" id="ARBA00052335"/>
    </source>
</evidence>
<evidence type="ECO:0000256" key="8">
    <source>
        <dbReference type="ARBA" id="ARBA00051284"/>
    </source>
</evidence>
<comment type="similarity">
    <text evidence="4">Belongs to the acetyltransferase family. AANAT subfamily.</text>
</comment>
<comment type="pathway">
    <text evidence="3">Aromatic compound metabolism; melatonin biosynthesis; melatonin from serotonin: step 1/2.</text>
</comment>
<comment type="catalytic activity">
    <reaction evidence="8">
        <text>serotonin + (5Z,8Z,11Z,14Z)-eicosatetraenoyl-CoA = N-[(5Z,8Z,11Z,14Z)-eicosatetraenoyl]-serotonin + CoA + H(+)</text>
        <dbReference type="Rhea" id="RHEA:51396"/>
        <dbReference type="ChEBI" id="CHEBI:15378"/>
        <dbReference type="ChEBI" id="CHEBI:57287"/>
        <dbReference type="ChEBI" id="CHEBI:57368"/>
        <dbReference type="ChEBI" id="CHEBI:132255"/>
        <dbReference type="ChEBI" id="CHEBI:350546"/>
    </reaction>
    <physiologicalReaction direction="left-to-right" evidence="8">
        <dbReference type="Rhea" id="RHEA:51397"/>
    </physiologicalReaction>
</comment>
<evidence type="ECO:0000313" key="17">
    <source>
        <dbReference type="Proteomes" id="UP001497623"/>
    </source>
</evidence>
<comment type="catalytic activity">
    <reaction evidence="7">
        <text>serotonin + octadecanoyl-CoA = N-octadecanoyl-serotonin + CoA + H(+)</text>
        <dbReference type="Rhea" id="RHEA:51400"/>
        <dbReference type="ChEBI" id="CHEBI:15378"/>
        <dbReference type="ChEBI" id="CHEBI:57287"/>
        <dbReference type="ChEBI" id="CHEBI:57394"/>
        <dbReference type="ChEBI" id="CHEBI:134065"/>
        <dbReference type="ChEBI" id="CHEBI:350546"/>
    </reaction>
    <physiologicalReaction direction="left-to-right" evidence="7">
        <dbReference type="Rhea" id="RHEA:51401"/>
    </physiologicalReaction>
</comment>
<evidence type="ECO:0000256" key="5">
    <source>
        <dbReference type="ARBA" id="ARBA00039114"/>
    </source>
</evidence>
<dbReference type="Proteomes" id="UP001497623">
    <property type="component" value="Unassembled WGS sequence"/>
</dbReference>
<dbReference type="PANTHER" id="PTHR20905:SF1">
    <property type="entry name" value="AT07410P-RELATED"/>
    <property type="match status" value="1"/>
</dbReference>
<comment type="caution">
    <text evidence="16">The sequence shown here is derived from an EMBL/GenBank/DDBJ whole genome shotgun (WGS) entry which is preliminary data.</text>
</comment>
<keyword evidence="2" id="KW-0012">Acyltransferase</keyword>
<dbReference type="Pfam" id="PF00583">
    <property type="entry name" value="Acetyltransf_1"/>
    <property type="match status" value="1"/>
</dbReference>
<dbReference type="Gene3D" id="3.40.630.30">
    <property type="match status" value="1"/>
</dbReference>
<dbReference type="CDD" id="cd04301">
    <property type="entry name" value="NAT_SF"/>
    <property type="match status" value="1"/>
</dbReference>
<keyword evidence="1" id="KW-0808">Transferase</keyword>
<evidence type="ECO:0000256" key="1">
    <source>
        <dbReference type="ARBA" id="ARBA00022679"/>
    </source>
</evidence>
<evidence type="ECO:0000313" key="16">
    <source>
        <dbReference type="EMBL" id="CAL4058731.1"/>
    </source>
</evidence>
<evidence type="ECO:0000256" key="13">
    <source>
        <dbReference type="ARBA" id="ARBA00052491"/>
    </source>
</evidence>
<sequence>VMVADSLEYATLREEDADEVVTFMAEHFYPREPLSTGLHMTYDDNKEWIHGSVRAWVQDGVSVVARDPDTGEVAGTLLATLLTKDQSNTFEEATKSPKVKVATLHAVLSVLETSVDFFERFDVDKILELAMITVSEAFSGKGVGRRLVMEGESRGVQLGCQLGTAQATAVPSQRLLERLGYTSLYTMDYASFQIAGEFVFDMERMLGTPSAKVMAKLLQGDNQNEDMAKKSGADEECSPILNDTLVKEDD</sequence>
<dbReference type="FunFam" id="3.40.630.30:FF:000046">
    <property type="entry name" value="Dopamine N-acetyltransferase"/>
    <property type="match status" value="1"/>
</dbReference>
<dbReference type="EMBL" id="CAXKWB010000032">
    <property type="protein sequence ID" value="CAL4058731.1"/>
    <property type="molecule type" value="Genomic_DNA"/>
</dbReference>
<evidence type="ECO:0000256" key="6">
    <source>
        <dbReference type="ARBA" id="ARBA00050189"/>
    </source>
</evidence>
<proteinExistence type="inferred from homology"/>
<evidence type="ECO:0000256" key="7">
    <source>
        <dbReference type="ARBA" id="ARBA00050849"/>
    </source>
</evidence>
<comment type="catalytic activity">
    <reaction evidence="10">
        <text>serotonin + (9Z)-octadecenoyl-CoA = N-(9Z-octadecenoyl)-serotonin + CoA + H(+)</text>
        <dbReference type="Rhea" id="RHEA:51392"/>
        <dbReference type="ChEBI" id="CHEBI:15378"/>
        <dbReference type="ChEBI" id="CHEBI:57287"/>
        <dbReference type="ChEBI" id="CHEBI:57387"/>
        <dbReference type="ChEBI" id="CHEBI:134064"/>
        <dbReference type="ChEBI" id="CHEBI:350546"/>
    </reaction>
    <physiologicalReaction direction="left-to-right" evidence="10">
        <dbReference type="Rhea" id="RHEA:51393"/>
    </physiologicalReaction>
</comment>
<name>A0AAV2PJJ0_MEGNR</name>
<comment type="catalytic activity">
    <reaction evidence="6">
        <text>dopamine + (9Z)-octadecenoyl-CoA = N-(9Z-octadecanoyl)-dopamine + CoA + H(+)</text>
        <dbReference type="Rhea" id="RHEA:51380"/>
        <dbReference type="ChEBI" id="CHEBI:15378"/>
        <dbReference type="ChEBI" id="CHEBI:31883"/>
        <dbReference type="ChEBI" id="CHEBI:57287"/>
        <dbReference type="ChEBI" id="CHEBI:57387"/>
        <dbReference type="ChEBI" id="CHEBI:59905"/>
    </reaction>
    <physiologicalReaction direction="left-to-right" evidence="6">
        <dbReference type="Rhea" id="RHEA:51381"/>
    </physiologicalReaction>
</comment>
<evidence type="ECO:0000256" key="11">
    <source>
        <dbReference type="ARBA" id="ARBA00052178"/>
    </source>
</evidence>
<dbReference type="SUPFAM" id="SSF55729">
    <property type="entry name" value="Acyl-CoA N-acyltransferases (Nat)"/>
    <property type="match status" value="1"/>
</dbReference>
<feature type="region of interest" description="Disordered" evidence="14">
    <location>
        <begin position="224"/>
        <end position="250"/>
    </location>
</feature>
<dbReference type="AlphaFoldDB" id="A0AAV2PJJ0"/>
<evidence type="ECO:0000256" key="4">
    <source>
        <dbReference type="ARBA" id="ARBA00038182"/>
    </source>
</evidence>
<evidence type="ECO:0000256" key="14">
    <source>
        <dbReference type="SAM" id="MobiDB-lite"/>
    </source>
</evidence>
<protein>
    <recommendedName>
        <fullName evidence="5">aralkylamine N-acetyltransferase</fullName>
        <ecNumber evidence="5">2.3.1.87</ecNumber>
    </recommendedName>
</protein>
<comment type="catalytic activity">
    <reaction evidence="11">
        <text>serotonin + hexadecanoyl-CoA = N-hexadecanoyl-serotonin + CoA + H(+)</text>
        <dbReference type="Rhea" id="RHEA:51384"/>
        <dbReference type="ChEBI" id="CHEBI:15378"/>
        <dbReference type="ChEBI" id="CHEBI:57287"/>
        <dbReference type="ChEBI" id="CHEBI:57379"/>
        <dbReference type="ChEBI" id="CHEBI:134059"/>
        <dbReference type="ChEBI" id="CHEBI:350546"/>
    </reaction>
    <physiologicalReaction direction="left-to-right" evidence="11">
        <dbReference type="Rhea" id="RHEA:51385"/>
    </physiologicalReaction>
</comment>
<evidence type="ECO:0000256" key="3">
    <source>
        <dbReference type="ARBA" id="ARBA00037926"/>
    </source>
</evidence>
<comment type="catalytic activity">
    <reaction evidence="13">
        <text>serotonin + acetyl-CoA = N-acetylserotonin + CoA + H(+)</text>
        <dbReference type="Rhea" id="RHEA:25217"/>
        <dbReference type="ChEBI" id="CHEBI:15378"/>
        <dbReference type="ChEBI" id="CHEBI:17697"/>
        <dbReference type="ChEBI" id="CHEBI:57287"/>
        <dbReference type="ChEBI" id="CHEBI:57288"/>
        <dbReference type="ChEBI" id="CHEBI:350546"/>
        <dbReference type="EC" id="2.3.1.87"/>
    </reaction>
    <physiologicalReaction direction="left-to-right" evidence="13">
        <dbReference type="Rhea" id="RHEA:25218"/>
    </physiologicalReaction>
</comment>
<reference evidence="16 17" key="1">
    <citation type="submission" date="2024-05" db="EMBL/GenBank/DDBJ databases">
        <authorList>
            <person name="Wallberg A."/>
        </authorList>
    </citation>
    <scope>NUCLEOTIDE SEQUENCE [LARGE SCALE GENOMIC DNA]</scope>
</reference>
<dbReference type="PROSITE" id="PS51186">
    <property type="entry name" value="GNAT"/>
    <property type="match status" value="1"/>
</dbReference>
<evidence type="ECO:0000256" key="2">
    <source>
        <dbReference type="ARBA" id="ARBA00023315"/>
    </source>
</evidence>
<feature type="domain" description="N-acetyltransferase" evidence="15">
    <location>
        <begin position="7"/>
        <end position="207"/>
    </location>
</feature>
<dbReference type="InterPro" id="IPR000182">
    <property type="entry name" value="GNAT_dom"/>
</dbReference>
<dbReference type="EC" id="2.3.1.87" evidence="5"/>
<dbReference type="InterPro" id="IPR016181">
    <property type="entry name" value="Acyl_CoA_acyltransferase"/>
</dbReference>
<dbReference type="GO" id="GO:0004059">
    <property type="term" value="F:aralkylamine N-acetyltransferase activity"/>
    <property type="evidence" value="ECO:0007669"/>
    <property type="project" value="UniProtKB-EC"/>
</dbReference>
<evidence type="ECO:0000256" key="9">
    <source>
        <dbReference type="ARBA" id="ARBA00051711"/>
    </source>
</evidence>
<evidence type="ECO:0000256" key="10">
    <source>
        <dbReference type="ARBA" id="ARBA00051823"/>
    </source>
</evidence>
<comment type="catalytic activity">
    <reaction evidence="12">
        <text>dopamine + hexadecanoyl-CoA = N-hexadecanoyl-dopamine + CoA + H(+)</text>
        <dbReference type="Rhea" id="RHEA:51376"/>
        <dbReference type="ChEBI" id="CHEBI:15378"/>
        <dbReference type="ChEBI" id="CHEBI:57287"/>
        <dbReference type="ChEBI" id="CHEBI:57379"/>
        <dbReference type="ChEBI" id="CHEBI:59905"/>
        <dbReference type="ChEBI" id="CHEBI:134058"/>
    </reaction>
    <physiologicalReaction direction="left-to-right" evidence="12">
        <dbReference type="Rhea" id="RHEA:51377"/>
    </physiologicalReaction>
</comment>
<feature type="non-terminal residue" evidence="16">
    <location>
        <position position="1"/>
    </location>
</feature>
<evidence type="ECO:0000259" key="15">
    <source>
        <dbReference type="PROSITE" id="PS51186"/>
    </source>
</evidence>
<comment type="catalytic activity">
    <reaction evidence="9">
        <text>dopamine + acetyl-CoA = N-acetyldopamine + CoA + H(+)</text>
        <dbReference type="Rhea" id="RHEA:51388"/>
        <dbReference type="ChEBI" id="CHEBI:15378"/>
        <dbReference type="ChEBI" id="CHEBI:57287"/>
        <dbReference type="ChEBI" id="CHEBI:57288"/>
        <dbReference type="ChEBI" id="CHEBI:59905"/>
        <dbReference type="ChEBI" id="CHEBI:125678"/>
    </reaction>
    <physiologicalReaction direction="left-to-right" evidence="9">
        <dbReference type="Rhea" id="RHEA:51389"/>
    </physiologicalReaction>
</comment>
<gene>
    <name evidence="16" type="ORF">MNOR_LOCUS175</name>
</gene>
<organism evidence="16 17">
    <name type="scientific">Meganyctiphanes norvegica</name>
    <name type="common">Northern krill</name>
    <name type="synonym">Thysanopoda norvegica</name>
    <dbReference type="NCBI Taxonomy" id="48144"/>
    <lineage>
        <taxon>Eukaryota</taxon>
        <taxon>Metazoa</taxon>
        <taxon>Ecdysozoa</taxon>
        <taxon>Arthropoda</taxon>
        <taxon>Crustacea</taxon>
        <taxon>Multicrustacea</taxon>
        <taxon>Malacostraca</taxon>
        <taxon>Eumalacostraca</taxon>
        <taxon>Eucarida</taxon>
        <taxon>Euphausiacea</taxon>
        <taxon>Euphausiidae</taxon>
        <taxon>Meganyctiphanes</taxon>
    </lineage>
</organism>
<accession>A0AAV2PJJ0</accession>